<dbReference type="SUPFAM" id="SSF56672">
    <property type="entry name" value="DNA/RNA polymerases"/>
    <property type="match status" value="1"/>
</dbReference>
<comment type="caution">
    <text evidence="12">The sequence shown here is derived from an EMBL/GenBank/DDBJ whole genome shotgun (WGS) entry which is preliminary data.</text>
</comment>
<dbReference type="Pfam" id="PF13975">
    <property type="entry name" value="gag-asp_proteas"/>
    <property type="match status" value="1"/>
</dbReference>
<dbReference type="Gene3D" id="2.40.70.10">
    <property type="entry name" value="Acid Proteases"/>
    <property type="match status" value="1"/>
</dbReference>
<evidence type="ECO:0000256" key="3">
    <source>
        <dbReference type="ARBA" id="ARBA00022679"/>
    </source>
</evidence>
<keyword evidence="3" id="KW-0808">Transferase</keyword>
<evidence type="ECO:0000256" key="4">
    <source>
        <dbReference type="ARBA" id="ARBA00022695"/>
    </source>
</evidence>
<dbReference type="GO" id="GO:0004519">
    <property type="term" value="F:endonuclease activity"/>
    <property type="evidence" value="ECO:0007669"/>
    <property type="project" value="UniProtKB-KW"/>
</dbReference>
<dbReference type="Pfam" id="PF17917">
    <property type="entry name" value="RT_RNaseH"/>
    <property type="match status" value="1"/>
</dbReference>
<dbReference type="GO" id="GO:0004190">
    <property type="term" value="F:aspartic-type endopeptidase activity"/>
    <property type="evidence" value="ECO:0007669"/>
    <property type="project" value="UniProtKB-KW"/>
</dbReference>
<evidence type="ECO:0000256" key="8">
    <source>
        <dbReference type="ARBA" id="ARBA00022801"/>
    </source>
</evidence>
<evidence type="ECO:0000256" key="2">
    <source>
        <dbReference type="ARBA" id="ARBA00022670"/>
    </source>
</evidence>
<dbReference type="InterPro" id="IPR043128">
    <property type="entry name" value="Rev_trsase/Diguanyl_cyclase"/>
</dbReference>
<dbReference type="CDD" id="cd00024">
    <property type="entry name" value="CD_CSD"/>
    <property type="match status" value="1"/>
</dbReference>
<evidence type="ECO:0000256" key="7">
    <source>
        <dbReference type="ARBA" id="ARBA00022759"/>
    </source>
</evidence>
<organism evidence="12 13">
    <name type="scientific">Phytophthora megakarya</name>
    <dbReference type="NCBI Taxonomy" id="4795"/>
    <lineage>
        <taxon>Eukaryota</taxon>
        <taxon>Sar</taxon>
        <taxon>Stramenopiles</taxon>
        <taxon>Oomycota</taxon>
        <taxon>Peronosporomycetes</taxon>
        <taxon>Peronosporales</taxon>
        <taxon>Peronosporaceae</taxon>
        <taxon>Phytophthora</taxon>
    </lineage>
</organism>
<protein>
    <recommendedName>
        <fullName evidence="1">RNA-directed DNA polymerase</fullName>
        <ecNumber evidence="1">2.7.7.49</ecNumber>
    </recommendedName>
</protein>
<dbReference type="Gene3D" id="2.40.50.40">
    <property type="match status" value="1"/>
</dbReference>
<dbReference type="EMBL" id="NBNE01001066">
    <property type="protein sequence ID" value="OWZ15726.1"/>
    <property type="molecule type" value="Genomic_DNA"/>
</dbReference>
<name>A0A225WDC7_9STRA</name>
<dbReference type="InterPro" id="IPR000953">
    <property type="entry name" value="Chromo/chromo_shadow_dom"/>
</dbReference>
<feature type="region of interest" description="Disordered" evidence="10">
    <location>
        <begin position="1"/>
        <end position="31"/>
    </location>
</feature>
<dbReference type="PANTHER" id="PTHR33064:SF37">
    <property type="entry name" value="RIBONUCLEASE H"/>
    <property type="match status" value="1"/>
</dbReference>
<evidence type="ECO:0000256" key="9">
    <source>
        <dbReference type="ARBA" id="ARBA00022918"/>
    </source>
</evidence>
<keyword evidence="8" id="KW-0378">Hydrolase</keyword>
<dbReference type="GO" id="GO:0003964">
    <property type="term" value="F:RNA-directed DNA polymerase activity"/>
    <property type="evidence" value="ECO:0007669"/>
    <property type="project" value="UniProtKB-KW"/>
</dbReference>
<evidence type="ECO:0000313" key="13">
    <source>
        <dbReference type="Proteomes" id="UP000198211"/>
    </source>
</evidence>
<dbReference type="Gene3D" id="3.10.10.10">
    <property type="entry name" value="HIV Type 1 Reverse Transcriptase, subunit A, domain 1"/>
    <property type="match status" value="1"/>
</dbReference>
<dbReference type="CDD" id="cd01647">
    <property type="entry name" value="RT_LTR"/>
    <property type="match status" value="1"/>
</dbReference>
<keyword evidence="9 12" id="KW-0695">RNA-directed DNA polymerase</keyword>
<dbReference type="Pfam" id="PF00078">
    <property type="entry name" value="RVT_1"/>
    <property type="match status" value="1"/>
</dbReference>
<evidence type="ECO:0000256" key="5">
    <source>
        <dbReference type="ARBA" id="ARBA00022722"/>
    </source>
</evidence>
<keyword evidence="5" id="KW-0540">Nuclease</keyword>
<evidence type="ECO:0000256" key="10">
    <source>
        <dbReference type="SAM" id="MobiDB-lite"/>
    </source>
</evidence>
<feature type="region of interest" description="Disordered" evidence="10">
    <location>
        <begin position="283"/>
        <end position="327"/>
    </location>
</feature>
<dbReference type="GO" id="GO:0006508">
    <property type="term" value="P:proteolysis"/>
    <property type="evidence" value="ECO:0007669"/>
    <property type="project" value="UniProtKB-KW"/>
</dbReference>
<dbReference type="EC" id="2.7.7.49" evidence="1"/>
<evidence type="ECO:0000259" key="11">
    <source>
        <dbReference type="PROSITE" id="PS50013"/>
    </source>
</evidence>
<dbReference type="Proteomes" id="UP000198211">
    <property type="component" value="Unassembled WGS sequence"/>
</dbReference>
<dbReference type="InterPro" id="IPR016197">
    <property type="entry name" value="Chromo-like_dom_sf"/>
</dbReference>
<dbReference type="Gene3D" id="3.30.420.10">
    <property type="entry name" value="Ribonuclease H-like superfamily/Ribonuclease H"/>
    <property type="match status" value="2"/>
</dbReference>
<evidence type="ECO:0000256" key="1">
    <source>
        <dbReference type="ARBA" id="ARBA00012493"/>
    </source>
</evidence>
<gene>
    <name evidence="12" type="ORF">PHMEG_00010581</name>
</gene>
<keyword evidence="13" id="KW-1185">Reference proteome</keyword>
<dbReference type="InterPro" id="IPR051320">
    <property type="entry name" value="Viral_Replic_Matur_Polypro"/>
</dbReference>
<dbReference type="InterPro" id="IPR041373">
    <property type="entry name" value="RT_RNaseH"/>
</dbReference>
<feature type="domain" description="Chromo" evidence="11">
    <location>
        <begin position="1176"/>
        <end position="1238"/>
    </location>
</feature>
<evidence type="ECO:0000313" key="12">
    <source>
        <dbReference type="EMBL" id="OWZ15726.1"/>
    </source>
</evidence>
<proteinExistence type="predicted"/>
<dbReference type="GO" id="GO:0003676">
    <property type="term" value="F:nucleic acid binding"/>
    <property type="evidence" value="ECO:0007669"/>
    <property type="project" value="InterPro"/>
</dbReference>
<dbReference type="InterPro" id="IPR043502">
    <property type="entry name" value="DNA/RNA_pol_sf"/>
</dbReference>
<dbReference type="SUPFAM" id="SSF53098">
    <property type="entry name" value="Ribonuclease H-like"/>
    <property type="match status" value="2"/>
</dbReference>
<dbReference type="PROSITE" id="PS50013">
    <property type="entry name" value="CHROMO_2"/>
    <property type="match status" value="1"/>
</dbReference>
<feature type="compositionally biased region" description="Basic and acidic residues" evidence="10">
    <location>
        <begin position="290"/>
        <end position="316"/>
    </location>
</feature>
<evidence type="ECO:0000256" key="6">
    <source>
        <dbReference type="ARBA" id="ARBA00022750"/>
    </source>
</evidence>
<keyword evidence="6" id="KW-0064">Aspartyl protease</keyword>
<keyword evidence="4" id="KW-0548">Nucleotidyltransferase</keyword>
<dbReference type="AlphaFoldDB" id="A0A225WDC7"/>
<feature type="compositionally biased region" description="Basic and acidic residues" evidence="10">
    <location>
        <begin position="21"/>
        <end position="31"/>
    </location>
</feature>
<dbReference type="PANTHER" id="PTHR33064">
    <property type="entry name" value="POL PROTEIN"/>
    <property type="match status" value="1"/>
</dbReference>
<reference evidence="13" key="1">
    <citation type="submission" date="2017-03" db="EMBL/GenBank/DDBJ databases">
        <title>Phytopthora megakarya and P. palmivora, two closely related causual agents of cacao black pod achieved similar genome size and gene model numbers by different mechanisms.</title>
        <authorList>
            <person name="Ali S."/>
            <person name="Shao J."/>
            <person name="Larry D.J."/>
            <person name="Kronmiller B."/>
            <person name="Shen D."/>
            <person name="Strem M.D."/>
            <person name="Melnick R.L."/>
            <person name="Guiltinan M.J."/>
            <person name="Tyler B.M."/>
            <person name="Meinhardt L.W."/>
            <person name="Bailey B.A."/>
        </authorList>
    </citation>
    <scope>NUCLEOTIDE SEQUENCE [LARGE SCALE GENOMIC DNA]</scope>
    <source>
        <strain evidence="13">zdho120</strain>
    </source>
</reference>
<dbReference type="InterPro" id="IPR036397">
    <property type="entry name" value="RNaseH_sf"/>
</dbReference>
<keyword evidence="2" id="KW-0645">Protease</keyword>
<dbReference type="SUPFAM" id="SSF54160">
    <property type="entry name" value="Chromo domain-like"/>
    <property type="match status" value="1"/>
</dbReference>
<sequence length="1249" mass="141629">MRRDARLREVPNGGILQSDPPVKREKPEASKQIDNTCELYKRSTFANLRKDDYSRIDVVMELDLLPGESRGYWKYHAPGKWFKQATSTSKINNERATLLFDLGAEISIVDSTFARKVGCTIDNSQRQECVGIGENAYMTEGRTRIKITLAGAYVYYFDAWVGDLSGQEAILGMNFMARIFSGNSRLITFDQYGNVPVAGSVEVAVRGSLSDKQKLWVTQWQNLAFQTTADETPIKDSDEVVAEPLVDRPHYNALTEILKKEPKPRRLMSIQPSPCVETKIKEPAAGGEPLKPEPDDADHVSTKDTKVDQEQIEPRDQTGNPDQEIGPAEALVKPDREADDDMDDAVCYHEGGYIFPEDIENHMAVLPEVETTTREVTIDDIRVEDPDATPEECERLRRIIWKRRHLLIGAGKALSPAAAHGAICDIDVGNAKPVAQHCRRVAPQFHEKLSMLIKELLSATIIAPSISPWASPIVVIINANGVDIRLCIDFQVLNSLKRLMVGFWVVSMTPRARLISAFMTPFGLFEWARMPFGLKNAPRIYKRIVDNALYGHMRIKPGQDKTVDVFEEGEPEPEPKPSILVRRSYVDDILVTGGTWDSICNKVEILLDICDRWNLSISVAKSYWARRKSELLGHQVSTDGLEAKPKDLEAFSNLPFPTRLKLMQSFLGSLNYYSRFIEDFAVYAAILYELREIDYYQIARLKSTGEPEEGTAPADEERDRWTRAMNAFTILKVKIISTPVLKHFDPGRAPVIVLYANKWAISAAQMQEHGGVYWPVTFTSRTLKANELNYGFVEKEVLALLRMLDVCYSQLVIRSIMVLSRFSTLAWLLKSNGLDGRLGRWAALLSGWKVEITKCSKGEEEILGAIAASITPRAEVDEALIAIAPTKQPRKMIAMIPTVEPEESLLVASFDGSARVKRAGGAYSAILWKLPEWTILEAMSDHMPDLTVNEAEYRGLLLCFDLLSTQARGRVVFCGDSNLVIRQMRGEIDYFFRAFNRIVKMKQSPTMAYRPQGNGKAERTVQALTRALKMYVSDVNQQDWDDYAERLTFALNTAQDRVREDTSYYLVHGWDARSTLEATLPIGSIRRKDSNARLWRPHKTEQGSQVWLYLDRVKEGFARKLAHIIPVVHLSKLKLVKAFPDRPTCTLLVEEGDRVDFDEALLPEDSWDTPLGEDQFEVERIADGRSERRTRYGRVHREFQMFWRGYRKPTWVDEADLNCGALLAEFERTQTNRSRFNVMMSHEETSDNL</sequence>
<dbReference type="InterPro" id="IPR012337">
    <property type="entry name" value="RNaseH-like_sf"/>
</dbReference>
<keyword evidence="7" id="KW-0255">Endonuclease</keyword>
<dbReference type="Gene3D" id="3.30.70.270">
    <property type="match status" value="2"/>
</dbReference>
<accession>A0A225WDC7</accession>
<dbReference type="InterPro" id="IPR000477">
    <property type="entry name" value="RT_dom"/>
</dbReference>
<dbReference type="InterPro" id="IPR021109">
    <property type="entry name" value="Peptidase_aspartic_dom_sf"/>
</dbReference>
<dbReference type="SUPFAM" id="SSF50630">
    <property type="entry name" value="Acid proteases"/>
    <property type="match status" value="1"/>
</dbReference>